<dbReference type="PANTHER" id="PTHR12214">
    <property type="entry name" value="GC-RICH SEQUENCE DNA-BINDING FACTOR"/>
    <property type="match status" value="1"/>
</dbReference>
<comment type="caution">
    <text evidence="7">The sequence shown here is derived from an EMBL/GenBank/DDBJ whole genome shotgun (WGS) entry which is preliminary data.</text>
</comment>
<evidence type="ECO:0000313" key="7">
    <source>
        <dbReference type="EMBL" id="CAE1251041.1"/>
    </source>
</evidence>
<feature type="compositionally biased region" description="Basic and acidic residues" evidence="5">
    <location>
        <begin position="210"/>
        <end position="219"/>
    </location>
</feature>
<keyword evidence="4" id="KW-0175">Coiled coil</keyword>
<feature type="region of interest" description="Disordered" evidence="5">
    <location>
        <begin position="140"/>
        <end position="159"/>
    </location>
</feature>
<dbReference type="GO" id="GO:0000398">
    <property type="term" value="P:mRNA splicing, via spliceosome"/>
    <property type="evidence" value="ECO:0007669"/>
    <property type="project" value="InterPro"/>
</dbReference>
<proteinExistence type="inferred from homology"/>
<dbReference type="Pfam" id="PF07842">
    <property type="entry name" value="GCFC"/>
    <property type="match status" value="1"/>
</dbReference>
<dbReference type="InterPro" id="IPR012890">
    <property type="entry name" value="GCFC2-like"/>
</dbReference>
<dbReference type="EMBL" id="CAHIKZ030001057">
    <property type="protein sequence ID" value="CAE1251041.1"/>
    <property type="molecule type" value="Genomic_DNA"/>
</dbReference>
<feature type="compositionally biased region" description="Basic residues" evidence="5">
    <location>
        <begin position="1"/>
        <end position="16"/>
    </location>
</feature>
<feature type="domain" description="GCF C-terminal" evidence="6">
    <location>
        <begin position="526"/>
        <end position="739"/>
    </location>
</feature>
<evidence type="ECO:0000256" key="4">
    <source>
        <dbReference type="SAM" id="Coils"/>
    </source>
</evidence>
<keyword evidence="3" id="KW-0539">Nucleus</keyword>
<evidence type="ECO:0000256" key="3">
    <source>
        <dbReference type="ARBA" id="ARBA00023242"/>
    </source>
</evidence>
<organism evidence="7 8">
    <name type="scientific">Acanthosepion pharaonis</name>
    <name type="common">Pharaoh cuttlefish</name>
    <name type="synonym">Sepia pharaonis</name>
    <dbReference type="NCBI Taxonomy" id="158019"/>
    <lineage>
        <taxon>Eukaryota</taxon>
        <taxon>Metazoa</taxon>
        <taxon>Spiralia</taxon>
        <taxon>Lophotrochozoa</taxon>
        <taxon>Mollusca</taxon>
        <taxon>Cephalopoda</taxon>
        <taxon>Coleoidea</taxon>
        <taxon>Decapodiformes</taxon>
        <taxon>Sepiida</taxon>
        <taxon>Sepiina</taxon>
        <taxon>Sepiidae</taxon>
        <taxon>Acanthosepion</taxon>
    </lineage>
</organism>
<evidence type="ECO:0000256" key="1">
    <source>
        <dbReference type="ARBA" id="ARBA00004123"/>
    </source>
</evidence>
<comment type="similarity">
    <text evidence="2">Belongs to the GCF family.</text>
</comment>
<feature type="region of interest" description="Disordered" evidence="5">
    <location>
        <begin position="196"/>
        <end position="235"/>
    </location>
</feature>
<name>A0A812C2P7_ACAPH</name>
<feature type="compositionally biased region" description="Acidic residues" evidence="5">
    <location>
        <begin position="144"/>
        <end position="153"/>
    </location>
</feature>
<evidence type="ECO:0000313" key="8">
    <source>
        <dbReference type="Proteomes" id="UP000597762"/>
    </source>
</evidence>
<feature type="coiled-coil region" evidence="4">
    <location>
        <begin position="357"/>
        <end position="429"/>
    </location>
</feature>
<gene>
    <name evidence="7" type="ORF">SPHA_27370</name>
</gene>
<dbReference type="GO" id="GO:0005634">
    <property type="term" value="C:nucleus"/>
    <property type="evidence" value="ECO:0007669"/>
    <property type="project" value="UniProtKB-SubCell"/>
</dbReference>
<feature type="compositionally biased region" description="Basic and acidic residues" evidence="5">
    <location>
        <begin position="27"/>
        <end position="36"/>
    </location>
</feature>
<feature type="compositionally biased region" description="Basic and acidic residues" evidence="5">
    <location>
        <begin position="88"/>
        <end position="106"/>
    </location>
</feature>
<dbReference type="OrthoDB" id="429427at2759"/>
<dbReference type="AlphaFoldDB" id="A0A812C2P7"/>
<evidence type="ECO:0000256" key="2">
    <source>
        <dbReference type="ARBA" id="ARBA00010801"/>
    </source>
</evidence>
<evidence type="ECO:0000259" key="6">
    <source>
        <dbReference type="Pfam" id="PF07842"/>
    </source>
</evidence>
<comment type="subcellular location">
    <subcellularLocation>
        <location evidence="1">Nucleus</location>
    </subcellularLocation>
</comment>
<evidence type="ECO:0000256" key="5">
    <source>
        <dbReference type="SAM" id="MobiDB-lite"/>
    </source>
</evidence>
<dbReference type="InterPro" id="IPR022783">
    <property type="entry name" value="GCFC_dom"/>
</dbReference>
<feature type="region of interest" description="Disordered" evidence="5">
    <location>
        <begin position="1"/>
        <end position="121"/>
    </location>
</feature>
<dbReference type="Proteomes" id="UP000597762">
    <property type="component" value="Unassembled WGS sequence"/>
</dbReference>
<keyword evidence="8" id="KW-1185">Reference proteome</keyword>
<feature type="region of interest" description="Disordered" evidence="5">
    <location>
        <begin position="462"/>
        <end position="496"/>
    </location>
</feature>
<sequence>MATTFKKPRRNFRRKVATSDSDEENNDAEKKEEIIKEPVNNGDSEPKTKHKKKRETSSLLSFADAEDDDAEIFQIKKSSHSKRIAKQLKKESLKEKEERKKEEIEATPKPPSPTPVKVAPIVNTEEKLRQLREELCTLNGDEAVALEEPESDEETPKDRKMLQAVLKKGEIPDATMIHMIRKSRQMAREMGDFIPVDEAGAKTENNNSRLVRDDDHDKSDEDDEEGRIDFAVNREARERQKMKDEFLAAEHGSDQEGSDLESGWEEQQIRKAVNIPQVTRDDDLPTKYTLPVVTDKSDPNYAEDQSAFVSETVKSNFQPFSLTSKDSNELTIELIQKKLKERLDSINQVHRSHVNERDTLVINLEDTQKEIEEAEKNCSILEERFKFFQEMRGYVRDLVECLNEKVPTIQELEARMANLLKQRAEKLVLRRQQDVRDQCQDYTANKAKVVIDAAEAKQRRVAEREARRSRRRRARENKDISGHHEGLSSDEEENQSDITKFNSEYAEILRIRQRLFDDVEEDFCELENIRLHFEKWKGENSESYKEAYIGLCLPKLFNPFIRLELIDWNPLQEYAKDFEDCRWYECCAFYGFREYVISAAEDEDNVKLIPSIVEKVILPKLTVFAADVWDPLSTSQTSRFINLIQRISIDYHTVHGESKNTQSLLKAVVQRIKRTLDDDVFMPLYLKTILENRSSGPAVFFHRQSWSCIKLLGNILSWHRILATKMLHTLALEGLLNRYILLGLQTSPLNNEALQKCSLIASSFPKQWFVDVEGDKTIPLLENFCRFLMYAADNLWKNRNSSKEKEIKEQIRLIGKLLINIHAYDHTSKLSELYGLKI</sequence>
<dbReference type="GO" id="GO:0003677">
    <property type="term" value="F:DNA binding"/>
    <property type="evidence" value="ECO:0007669"/>
    <property type="project" value="InterPro"/>
</dbReference>
<dbReference type="PANTHER" id="PTHR12214:SF0">
    <property type="entry name" value="LD29489P"/>
    <property type="match status" value="1"/>
</dbReference>
<feature type="compositionally biased region" description="Basic residues" evidence="5">
    <location>
        <begin position="77"/>
        <end position="87"/>
    </location>
</feature>
<accession>A0A812C2P7</accession>
<feature type="compositionally biased region" description="Basic and acidic residues" evidence="5">
    <location>
        <begin position="476"/>
        <end position="487"/>
    </location>
</feature>
<reference evidence="7" key="1">
    <citation type="submission" date="2021-01" db="EMBL/GenBank/DDBJ databases">
        <authorList>
            <person name="Li R."/>
            <person name="Bekaert M."/>
        </authorList>
    </citation>
    <scope>NUCLEOTIDE SEQUENCE</scope>
    <source>
        <strain evidence="7">Farmed</strain>
    </source>
</reference>
<protein>
    <submittedName>
        <fullName evidence="7">GCFC</fullName>
    </submittedName>
</protein>